<name>A0A6V8NTV3_9ACTN</name>
<evidence type="ECO:0000259" key="1">
    <source>
        <dbReference type="Pfam" id="PF01610"/>
    </source>
</evidence>
<accession>A0A6V8NTV3</accession>
<dbReference type="InterPro" id="IPR047951">
    <property type="entry name" value="Transpos_ISL3"/>
</dbReference>
<sequence>EDKIVFDRFHILSHMAEAVDTVRKQEHQLLKKQGDETLKRTKYLWLYGQENIPLRRKEEFERLKSLDLKVGRAWAIKENLRRLWDCPSREEATQYWRRWFWWATHSRLEPVKKVAYLIKRHLHNVLTYFTHPITNAVSEGLNSKIQTIKKMAYGFRNPEHFKTAILFHCGGLDIYPC</sequence>
<gene>
    <name evidence="2" type="ORF">HKBW3S09_01022</name>
</gene>
<dbReference type="Pfam" id="PF01610">
    <property type="entry name" value="DDE_Tnp_ISL3"/>
    <property type="match status" value="1"/>
</dbReference>
<dbReference type="AlphaFoldDB" id="A0A6V8NTV3"/>
<dbReference type="Proteomes" id="UP000585609">
    <property type="component" value="Unassembled WGS sequence"/>
</dbReference>
<organism evidence="2 3">
    <name type="scientific">Candidatus Hakubella thermalkaliphila</name>
    <dbReference type="NCBI Taxonomy" id="2754717"/>
    <lineage>
        <taxon>Bacteria</taxon>
        <taxon>Bacillati</taxon>
        <taxon>Actinomycetota</taxon>
        <taxon>Actinomycetota incertae sedis</taxon>
        <taxon>Candidatus Hakubellales</taxon>
        <taxon>Candidatus Hakubellaceae</taxon>
        <taxon>Candidatus Hakubella</taxon>
    </lineage>
</organism>
<evidence type="ECO:0000313" key="2">
    <source>
        <dbReference type="EMBL" id="GFP23557.1"/>
    </source>
</evidence>
<feature type="non-terminal residue" evidence="2">
    <location>
        <position position="1"/>
    </location>
</feature>
<dbReference type="InterPro" id="IPR002560">
    <property type="entry name" value="Transposase_DDE"/>
</dbReference>
<dbReference type="EMBL" id="BLRW01000134">
    <property type="protein sequence ID" value="GFP23557.1"/>
    <property type="molecule type" value="Genomic_DNA"/>
</dbReference>
<evidence type="ECO:0000313" key="3">
    <source>
        <dbReference type="Proteomes" id="UP000585609"/>
    </source>
</evidence>
<reference evidence="2 3" key="1">
    <citation type="journal article" date="2020" name="Front. Microbiol.">
        <title>Single-cell genomics of novel Actinobacteria with the Wood-Ljungdahl pathway discovered in a serpentinizing system.</title>
        <authorList>
            <person name="Merino N."/>
            <person name="Kawai M."/>
            <person name="Boyd E.S."/>
            <person name="Colman D.R."/>
            <person name="McGlynn S.E."/>
            <person name="Nealson K.H."/>
            <person name="Kurokawa K."/>
            <person name="Hongoh Y."/>
        </authorList>
    </citation>
    <scope>NUCLEOTIDE SEQUENCE [LARGE SCALE GENOMIC DNA]</scope>
    <source>
        <strain evidence="2 3">S09_30</strain>
    </source>
</reference>
<dbReference type="PANTHER" id="PTHR33498:SF1">
    <property type="entry name" value="TRANSPOSASE FOR INSERTION SEQUENCE ELEMENT IS1557"/>
    <property type="match status" value="1"/>
</dbReference>
<comment type="caution">
    <text evidence="2">The sequence shown here is derived from an EMBL/GenBank/DDBJ whole genome shotgun (WGS) entry which is preliminary data.</text>
</comment>
<dbReference type="PANTHER" id="PTHR33498">
    <property type="entry name" value="TRANSPOSASE FOR INSERTION SEQUENCE ELEMENT IS1557"/>
    <property type="match status" value="1"/>
</dbReference>
<protein>
    <recommendedName>
        <fullName evidence="1">Transposase IS204/IS1001/IS1096/IS1165 DDE domain-containing protein</fullName>
    </recommendedName>
</protein>
<feature type="domain" description="Transposase IS204/IS1001/IS1096/IS1165 DDE" evidence="1">
    <location>
        <begin position="3"/>
        <end position="165"/>
    </location>
</feature>
<proteinExistence type="predicted"/>